<proteinExistence type="predicted"/>
<dbReference type="Proteomes" id="UP000254777">
    <property type="component" value="Unassembled WGS sequence"/>
</dbReference>
<reference evidence="1 2" key="1">
    <citation type="submission" date="2018-06" db="EMBL/GenBank/DDBJ databases">
        <authorList>
            <consortium name="Pathogen Informatics"/>
            <person name="Doyle S."/>
        </authorList>
    </citation>
    <scope>NUCLEOTIDE SEQUENCE [LARGE SCALE GENOMIC DNA]</scope>
    <source>
        <strain evidence="1 2">NCTC11088</strain>
    </source>
</reference>
<dbReference type="AlphaFoldDB" id="A0A379DCP3"/>
<dbReference type="Pfam" id="PF01257">
    <property type="entry name" value="2Fe-2S_thioredx"/>
    <property type="match status" value="1"/>
</dbReference>
<organism evidence="1 2">
    <name type="scientific">Peptoniphilus indolicus</name>
    <dbReference type="NCBI Taxonomy" id="33030"/>
    <lineage>
        <taxon>Bacteria</taxon>
        <taxon>Bacillati</taxon>
        <taxon>Bacillota</taxon>
        <taxon>Tissierellia</taxon>
        <taxon>Tissierellales</taxon>
        <taxon>Peptoniphilaceae</taxon>
        <taxon>Peptoniphilus</taxon>
    </lineage>
</organism>
<protein>
    <submittedName>
        <fullName evidence="1">NADH-quinone oxidoreductase subunit E</fullName>
        <ecNumber evidence="1">1.6.5.11</ecNumber>
    </submittedName>
</protein>
<dbReference type="PANTHER" id="PTHR10371:SF3">
    <property type="entry name" value="NADH DEHYDROGENASE [UBIQUINONE] FLAVOPROTEIN 2, MITOCHONDRIAL"/>
    <property type="match status" value="1"/>
</dbReference>
<dbReference type="GO" id="GO:0003954">
    <property type="term" value="F:NADH dehydrogenase activity"/>
    <property type="evidence" value="ECO:0007669"/>
    <property type="project" value="TreeGrafter"/>
</dbReference>
<accession>A0A379DCP3</accession>
<dbReference type="EC" id="1.6.5.11" evidence="1"/>
<dbReference type="InterPro" id="IPR042128">
    <property type="entry name" value="NuoE_dom"/>
</dbReference>
<evidence type="ECO:0000313" key="1">
    <source>
        <dbReference type="EMBL" id="SUB75361.1"/>
    </source>
</evidence>
<name>A0A379DCP3_9FIRM</name>
<dbReference type="SUPFAM" id="SSF52833">
    <property type="entry name" value="Thioredoxin-like"/>
    <property type="match status" value="1"/>
</dbReference>
<dbReference type="InterPro" id="IPR036249">
    <property type="entry name" value="Thioredoxin-like_sf"/>
</dbReference>
<gene>
    <name evidence="1" type="primary">nuoE</name>
    <name evidence="1" type="ORF">NCTC11088_01154</name>
</gene>
<keyword evidence="1" id="KW-0560">Oxidoreductase</keyword>
<dbReference type="PANTHER" id="PTHR10371">
    <property type="entry name" value="NADH DEHYDROGENASE UBIQUINONE FLAVOPROTEIN 2, MITOCHONDRIAL"/>
    <property type="match status" value="1"/>
</dbReference>
<dbReference type="RefSeq" id="WP_004820068.1">
    <property type="nucleotide sequence ID" value="NZ_UGTH01000001.1"/>
</dbReference>
<dbReference type="EMBL" id="UGTH01000001">
    <property type="protein sequence ID" value="SUB75361.1"/>
    <property type="molecule type" value="Genomic_DNA"/>
</dbReference>
<dbReference type="CDD" id="cd03064">
    <property type="entry name" value="TRX_Fd_NuoE"/>
    <property type="match status" value="1"/>
</dbReference>
<dbReference type="Gene3D" id="3.40.30.10">
    <property type="entry name" value="Glutaredoxin"/>
    <property type="match status" value="1"/>
</dbReference>
<sequence>MCEERNEELIFKDMLEEVVENFGEGSQEGVKFAIKKCQEDLGCVSISHQKQIAEAFELDEKIIKTIIKFMPSVKESKVEYEVICCTGARCAKNGSMEVLKAVKNIIGIDFNETTEDGKISLRSQNCFKKCKFGPNIMINGKFYHQMDKEKVQKVLEDIIK</sequence>
<evidence type="ECO:0000313" key="2">
    <source>
        <dbReference type="Proteomes" id="UP000254777"/>
    </source>
</evidence>